<keyword evidence="2" id="KW-0812">Transmembrane</keyword>
<feature type="transmembrane region" description="Helical" evidence="2">
    <location>
        <begin position="21"/>
        <end position="39"/>
    </location>
</feature>
<dbReference type="GeneID" id="78295874"/>
<evidence type="ECO:0000256" key="1">
    <source>
        <dbReference type="SAM" id="Coils"/>
    </source>
</evidence>
<dbReference type="RefSeq" id="WP_116884582.1">
    <property type="nucleotide sequence ID" value="NZ_CABMMC010000004.1"/>
</dbReference>
<dbReference type="OrthoDB" id="251046at2"/>
<proteinExistence type="predicted"/>
<keyword evidence="1" id="KW-0175">Coiled coil</keyword>
<protein>
    <submittedName>
        <fullName evidence="3">Uncharacterized protein</fullName>
    </submittedName>
</protein>
<keyword evidence="2" id="KW-1133">Transmembrane helix</keyword>
<dbReference type="AlphaFoldDB" id="A0A2U1ATT2"/>
<evidence type="ECO:0000256" key="2">
    <source>
        <dbReference type="SAM" id="Phobius"/>
    </source>
</evidence>
<accession>A0A2U1ATT2</accession>
<evidence type="ECO:0000313" key="3">
    <source>
        <dbReference type="EMBL" id="PVY39818.1"/>
    </source>
</evidence>
<evidence type="ECO:0000313" key="4">
    <source>
        <dbReference type="Proteomes" id="UP000245959"/>
    </source>
</evidence>
<keyword evidence="2" id="KW-0472">Membrane</keyword>
<reference evidence="3 4" key="1">
    <citation type="submission" date="2018-04" db="EMBL/GenBank/DDBJ databases">
        <title>Genomic Encyclopedia of Type Strains, Phase IV (KMG-IV): sequencing the most valuable type-strain genomes for metagenomic binning, comparative biology and taxonomic classification.</title>
        <authorList>
            <person name="Goeker M."/>
        </authorList>
    </citation>
    <scope>NUCLEOTIDE SEQUENCE [LARGE SCALE GENOMIC DNA]</scope>
    <source>
        <strain evidence="3 4">DSM 14823</strain>
    </source>
</reference>
<organism evidence="3 4">
    <name type="scientific">Victivallis vadensis</name>
    <dbReference type="NCBI Taxonomy" id="172901"/>
    <lineage>
        <taxon>Bacteria</taxon>
        <taxon>Pseudomonadati</taxon>
        <taxon>Lentisphaerota</taxon>
        <taxon>Lentisphaeria</taxon>
        <taxon>Victivallales</taxon>
        <taxon>Victivallaceae</taxon>
        <taxon>Victivallis</taxon>
    </lineage>
</organism>
<keyword evidence="4" id="KW-1185">Reference proteome</keyword>
<dbReference type="Proteomes" id="UP000245959">
    <property type="component" value="Unassembled WGS sequence"/>
</dbReference>
<feature type="coiled-coil region" evidence="1">
    <location>
        <begin position="47"/>
        <end position="166"/>
    </location>
</feature>
<name>A0A2U1ATT2_9BACT</name>
<sequence>MRRRREDASSLELLLDTMCNTFGGVMFIAISLVVVISMVRSASRALEENAPRKLEQLQQELARLEREAAESRESVEQRRELAGLLAAGPMREELEMLAAQEAQVRRLTDRKLAQEAKSAVLRADAAVRREALAKLRPEIDGLEAKRNAAEAARRELEQKLEIIRANLDSSPAGTLHFKVLRQSSRIPWFLVVRNGRVWRVGPGKRDGRDVPEPDVEFTVSGTVVSCTLKPGAGVPTLADGKISPELRRILDAVPGNRVPEFWVDPDSAKEFFTVREQLKQEKVMHGWGPALAGDRFEYHITTQATHEY</sequence>
<comment type="caution">
    <text evidence="3">The sequence shown here is derived from an EMBL/GenBank/DDBJ whole genome shotgun (WGS) entry which is preliminary data.</text>
</comment>
<gene>
    <name evidence="3" type="ORF">C8D82_11959</name>
</gene>
<dbReference type="EMBL" id="QEKH01000019">
    <property type="protein sequence ID" value="PVY39818.1"/>
    <property type="molecule type" value="Genomic_DNA"/>
</dbReference>